<keyword evidence="2" id="KW-0732">Signal</keyword>
<name>A0A2W1K0B5_ACIFR</name>
<sequence>MYHVSRNILLGLAVFIFGSTLALADMGSSVGPVPQPAGTTAQPGQGTAAPMMPVQPAQGPHVGHKELHHFASAIVAIRPIDKKVRQEMSTKKMTVAQHHQMLVKYGTQIKHVLVQNHLTPVKYEMLLKKAQTDPAFAQRTEAVMKSMG</sequence>
<evidence type="ECO:0000313" key="4">
    <source>
        <dbReference type="EMBL" id="PZD79989.1"/>
    </source>
</evidence>
<reference evidence="4 5" key="1">
    <citation type="submission" date="2018-06" db="EMBL/GenBank/DDBJ databases">
        <title>Draft sequence of Acidithiobacillus ferrooxidans CCM 4253.</title>
        <authorList>
            <person name="Moya-Beltran A."/>
            <person name="Castro M."/>
            <person name="Covarrubias P.C."/>
            <person name="Issotta F."/>
            <person name="Janiczek O."/>
            <person name="Mandl M."/>
            <person name="Kucera J."/>
            <person name="Quatrini R."/>
        </authorList>
    </citation>
    <scope>NUCLEOTIDE SEQUENCE [LARGE SCALE GENOMIC DNA]</scope>
    <source>
        <strain evidence="4 5">CCM 4253</strain>
    </source>
</reference>
<dbReference type="Proteomes" id="UP000248886">
    <property type="component" value="Unassembled WGS sequence"/>
</dbReference>
<organism evidence="4 5">
    <name type="scientific">Acidithiobacillus ferrooxidans</name>
    <name type="common">Thiobacillus ferrooxidans</name>
    <dbReference type="NCBI Taxonomy" id="920"/>
    <lineage>
        <taxon>Bacteria</taxon>
        <taxon>Pseudomonadati</taxon>
        <taxon>Pseudomonadota</taxon>
        <taxon>Acidithiobacillia</taxon>
        <taxon>Acidithiobacillales</taxon>
        <taxon>Acidithiobacillaceae</taxon>
        <taxon>Acidithiobacillus</taxon>
    </lineage>
</organism>
<feature type="chain" id="PRO_5016094878" evidence="2">
    <location>
        <begin position="25"/>
        <end position="148"/>
    </location>
</feature>
<evidence type="ECO:0000313" key="5">
    <source>
        <dbReference type="Proteomes" id="UP000248886"/>
    </source>
</evidence>
<evidence type="ECO:0000259" key="3">
    <source>
        <dbReference type="Pfam" id="PF13767"/>
    </source>
</evidence>
<protein>
    <submittedName>
        <fullName evidence="4">DUF4168 domain-containing protein</fullName>
    </submittedName>
</protein>
<feature type="signal peptide" evidence="2">
    <location>
        <begin position="1"/>
        <end position="24"/>
    </location>
</feature>
<dbReference type="AlphaFoldDB" id="A0A2W1K0B5"/>
<dbReference type="Pfam" id="PF13767">
    <property type="entry name" value="DUF4168"/>
    <property type="match status" value="1"/>
</dbReference>
<comment type="caution">
    <text evidence="4">The sequence shown here is derived from an EMBL/GenBank/DDBJ whole genome shotgun (WGS) entry which is preliminary data.</text>
</comment>
<dbReference type="InterPro" id="IPR025433">
    <property type="entry name" value="DUF4168"/>
</dbReference>
<dbReference type="EMBL" id="QKQP01000012">
    <property type="protein sequence ID" value="PZD79989.1"/>
    <property type="molecule type" value="Genomic_DNA"/>
</dbReference>
<dbReference type="OMA" id="MTPAMNG"/>
<dbReference type="OrthoDB" id="5298560at2"/>
<proteinExistence type="predicted"/>
<accession>A0A2W1K0B5</accession>
<evidence type="ECO:0000256" key="1">
    <source>
        <dbReference type="SAM" id="MobiDB-lite"/>
    </source>
</evidence>
<feature type="region of interest" description="Disordered" evidence="1">
    <location>
        <begin position="32"/>
        <end position="62"/>
    </location>
</feature>
<gene>
    <name evidence="4" type="ORF">DN052_15840</name>
</gene>
<feature type="domain" description="DUF4168" evidence="3">
    <location>
        <begin position="64"/>
        <end position="139"/>
    </location>
</feature>
<dbReference type="GeneID" id="65281133"/>
<dbReference type="RefSeq" id="WP_012536885.1">
    <property type="nucleotide sequence ID" value="NZ_AP025160.1"/>
</dbReference>
<evidence type="ECO:0000256" key="2">
    <source>
        <dbReference type="SAM" id="SignalP"/>
    </source>
</evidence>